<organism evidence="2 3">
    <name type="scientific">Cercophora scortea</name>
    <dbReference type="NCBI Taxonomy" id="314031"/>
    <lineage>
        <taxon>Eukaryota</taxon>
        <taxon>Fungi</taxon>
        <taxon>Dikarya</taxon>
        <taxon>Ascomycota</taxon>
        <taxon>Pezizomycotina</taxon>
        <taxon>Sordariomycetes</taxon>
        <taxon>Sordariomycetidae</taxon>
        <taxon>Sordariales</taxon>
        <taxon>Lasiosphaeriaceae</taxon>
        <taxon>Cercophora</taxon>
    </lineage>
</organism>
<dbReference type="Proteomes" id="UP001286456">
    <property type="component" value="Unassembled WGS sequence"/>
</dbReference>
<evidence type="ECO:0000259" key="1">
    <source>
        <dbReference type="Pfam" id="PF06985"/>
    </source>
</evidence>
<name>A0AAE0MEB6_9PEZI</name>
<dbReference type="Pfam" id="PF26639">
    <property type="entry name" value="Het-6_barrel"/>
    <property type="match status" value="1"/>
</dbReference>
<dbReference type="InterPro" id="IPR010730">
    <property type="entry name" value="HET"/>
</dbReference>
<protein>
    <submittedName>
        <fullName evidence="2">Heterokaryon incompatibility protein-domain-containing protein</fullName>
    </submittedName>
</protein>
<dbReference type="AlphaFoldDB" id="A0AAE0MEB6"/>
<dbReference type="EMBL" id="JAUEPO010000003">
    <property type="protein sequence ID" value="KAK3328608.1"/>
    <property type="molecule type" value="Genomic_DNA"/>
</dbReference>
<dbReference type="PANTHER" id="PTHR24148:SF82">
    <property type="entry name" value="HETEROKARYON INCOMPATIBILITY DOMAIN-CONTAINING PROTEIN"/>
    <property type="match status" value="1"/>
</dbReference>
<reference evidence="2" key="2">
    <citation type="submission" date="2023-06" db="EMBL/GenBank/DDBJ databases">
        <authorList>
            <consortium name="Lawrence Berkeley National Laboratory"/>
            <person name="Haridas S."/>
            <person name="Hensen N."/>
            <person name="Bonometti L."/>
            <person name="Westerberg I."/>
            <person name="Brannstrom I.O."/>
            <person name="Guillou S."/>
            <person name="Cros-Aarteil S."/>
            <person name="Calhoun S."/>
            <person name="Kuo A."/>
            <person name="Mondo S."/>
            <person name="Pangilinan J."/>
            <person name="Riley R."/>
            <person name="Labutti K."/>
            <person name="Andreopoulos B."/>
            <person name="Lipzen A."/>
            <person name="Chen C."/>
            <person name="Yanf M."/>
            <person name="Daum C."/>
            <person name="Ng V."/>
            <person name="Clum A."/>
            <person name="Steindorff A."/>
            <person name="Ohm R."/>
            <person name="Martin F."/>
            <person name="Silar P."/>
            <person name="Natvig D."/>
            <person name="Lalanne C."/>
            <person name="Gautier V."/>
            <person name="Ament-Velasquez S.L."/>
            <person name="Kruys A."/>
            <person name="Hutchinson M.I."/>
            <person name="Powell A.J."/>
            <person name="Barry K."/>
            <person name="Miller A.N."/>
            <person name="Grigoriev I.V."/>
            <person name="Debuchy R."/>
            <person name="Gladieux P."/>
            <person name="Thoren M.H."/>
            <person name="Johannesson H."/>
        </authorList>
    </citation>
    <scope>NUCLEOTIDE SEQUENCE</scope>
    <source>
        <strain evidence="2">SMH4131-1</strain>
    </source>
</reference>
<dbReference type="PANTHER" id="PTHR24148">
    <property type="entry name" value="ANKYRIN REPEAT DOMAIN-CONTAINING PROTEIN 39 HOMOLOG-RELATED"/>
    <property type="match status" value="1"/>
</dbReference>
<sequence length="605" mass="68166">MKFAEQEGGRHWRGIRLLTLQPGEHESDICCKLQAVALESAPKYEALSYVWGDANERKSLLLHGHTHSVTANLEAALRHLRYGDEPCTLWIDALCINQDDLEERGAQVEQMGTVFRQADRVISWLGEASDDSDEGMDAIADLEAWIYDNDDDEEFIKDLSNAWSFAEYAKRKQLPRSSVNWAALWRLMERPYFSRVWIVQELAVRSKKQRDRDVVACGGAWVRRWKWDFVLGCLLDLLLKGNWSNLRVPDALEAHADFNDTVSEYIQSPGLAMFGFFSDMDPSNRGESSLEALIQISTKFEATDPRDRIYAMLALTCEDQRGFRPSYTNTLRLVLQEVVEFAVRTSGNLRILLGNRREINPSAPSWAPDLRHINHGTLSIAFLDRLEHFQPDAGRAMNVEFDHSLGIIRARGLKIARVERAMEPVGGRQMWLPLSYRDCGPDYYEVLYDPGELGELVDRYGKDAVARTIAADMEWSGGKTCCPAPDGFADRLGVYLDMQEPPGDAIGLAERLTFTTPFTTSALVASFNHCLFTTECGRLGLGPYAMTSGDEVAVLFGSPFCLILRPVEGSDSSYQLVGDAYLHGAMRGELVRDRPDEDFEFITLC</sequence>
<evidence type="ECO:0000313" key="2">
    <source>
        <dbReference type="EMBL" id="KAK3328608.1"/>
    </source>
</evidence>
<feature type="domain" description="Heterokaryon incompatibility" evidence="1">
    <location>
        <begin position="44"/>
        <end position="201"/>
    </location>
</feature>
<comment type="caution">
    <text evidence="2">The sequence shown here is derived from an EMBL/GenBank/DDBJ whole genome shotgun (WGS) entry which is preliminary data.</text>
</comment>
<gene>
    <name evidence="2" type="ORF">B0T19DRAFT_195794</name>
</gene>
<dbReference type="Pfam" id="PF06985">
    <property type="entry name" value="HET"/>
    <property type="match status" value="1"/>
</dbReference>
<proteinExistence type="predicted"/>
<keyword evidence="3" id="KW-1185">Reference proteome</keyword>
<evidence type="ECO:0000313" key="3">
    <source>
        <dbReference type="Proteomes" id="UP001286456"/>
    </source>
</evidence>
<accession>A0AAE0MEB6</accession>
<reference evidence="2" key="1">
    <citation type="journal article" date="2023" name="Mol. Phylogenet. Evol.">
        <title>Genome-scale phylogeny and comparative genomics of the fungal order Sordariales.</title>
        <authorList>
            <person name="Hensen N."/>
            <person name="Bonometti L."/>
            <person name="Westerberg I."/>
            <person name="Brannstrom I.O."/>
            <person name="Guillou S."/>
            <person name="Cros-Aarteil S."/>
            <person name="Calhoun S."/>
            <person name="Haridas S."/>
            <person name="Kuo A."/>
            <person name="Mondo S."/>
            <person name="Pangilinan J."/>
            <person name="Riley R."/>
            <person name="LaButti K."/>
            <person name="Andreopoulos B."/>
            <person name="Lipzen A."/>
            <person name="Chen C."/>
            <person name="Yan M."/>
            <person name="Daum C."/>
            <person name="Ng V."/>
            <person name="Clum A."/>
            <person name="Steindorff A."/>
            <person name="Ohm R.A."/>
            <person name="Martin F."/>
            <person name="Silar P."/>
            <person name="Natvig D.O."/>
            <person name="Lalanne C."/>
            <person name="Gautier V."/>
            <person name="Ament-Velasquez S.L."/>
            <person name="Kruys A."/>
            <person name="Hutchinson M.I."/>
            <person name="Powell A.J."/>
            <person name="Barry K."/>
            <person name="Miller A.N."/>
            <person name="Grigoriev I.V."/>
            <person name="Debuchy R."/>
            <person name="Gladieux P."/>
            <person name="Hiltunen Thoren M."/>
            <person name="Johannesson H."/>
        </authorList>
    </citation>
    <scope>NUCLEOTIDE SEQUENCE</scope>
    <source>
        <strain evidence="2">SMH4131-1</strain>
    </source>
</reference>
<dbReference type="InterPro" id="IPR052895">
    <property type="entry name" value="HetReg/Transcr_Mod"/>
</dbReference>